<feature type="compositionally biased region" description="Polar residues" evidence="1">
    <location>
        <begin position="228"/>
        <end position="246"/>
    </location>
</feature>
<protein>
    <recommendedName>
        <fullName evidence="3">DUF6594 domain-containing protein</fullName>
    </recommendedName>
</protein>
<dbReference type="EMBL" id="CAJPDQ010000006">
    <property type="protein sequence ID" value="CAF9911177.1"/>
    <property type="molecule type" value="Genomic_DNA"/>
</dbReference>
<feature type="compositionally biased region" description="Basic residues" evidence="1">
    <location>
        <begin position="179"/>
        <end position="196"/>
    </location>
</feature>
<evidence type="ECO:0000313" key="4">
    <source>
        <dbReference type="EMBL" id="CAF9911177.1"/>
    </source>
</evidence>
<evidence type="ECO:0000259" key="3">
    <source>
        <dbReference type="Pfam" id="PF20237"/>
    </source>
</evidence>
<dbReference type="OrthoDB" id="5416037at2759"/>
<feature type="compositionally biased region" description="Basic and acidic residues" evidence="1">
    <location>
        <begin position="69"/>
        <end position="82"/>
    </location>
</feature>
<name>A0A8H3EVQ8_9LECA</name>
<dbReference type="Pfam" id="PF20237">
    <property type="entry name" value="DUF6594"/>
    <property type="match status" value="1"/>
</dbReference>
<keyword evidence="5" id="KW-1185">Reference proteome</keyword>
<keyword evidence="2" id="KW-0812">Transmembrane</keyword>
<keyword evidence="2" id="KW-1133">Transmembrane helix</keyword>
<feature type="compositionally biased region" description="Basic residues" evidence="1">
    <location>
        <begin position="50"/>
        <end position="68"/>
    </location>
</feature>
<feature type="compositionally biased region" description="Basic and acidic residues" evidence="1">
    <location>
        <begin position="107"/>
        <end position="117"/>
    </location>
</feature>
<dbReference type="InterPro" id="IPR046529">
    <property type="entry name" value="DUF6594"/>
</dbReference>
<gene>
    <name evidence="4" type="ORF">GOMPHAMPRED_007337</name>
</gene>
<organism evidence="4 5">
    <name type="scientific">Gomphillus americanus</name>
    <dbReference type="NCBI Taxonomy" id="1940652"/>
    <lineage>
        <taxon>Eukaryota</taxon>
        <taxon>Fungi</taxon>
        <taxon>Dikarya</taxon>
        <taxon>Ascomycota</taxon>
        <taxon>Pezizomycotina</taxon>
        <taxon>Lecanoromycetes</taxon>
        <taxon>OSLEUM clade</taxon>
        <taxon>Ostropomycetidae</taxon>
        <taxon>Ostropales</taxon>
        <taxon>Graphidaceae</taxon>
        <taxon>Gomphilloideae</taxon>
        <taxon>Gomphillus</taxon>
    </lineage>
</organism>
<dbReference type="PANTHER" id="PTHR34502">
    <property type="entry name" value="DUF6594 DOMAIN-CONTAINING PROTEIN-RELATED"/>
    <property type="match status" value="1"/>
</dbReference>
<comment type="caution">
    <text evidence="4">The sequence shown here is derived from an EMBL/GenBank/DDBJ whole genome shotgun (WGS) entry which is preliminary data.</text>
</comment>
<feature type="transmembrane region" description="Helical" evidence="2">
    <location>
        <begin position="425"/>
        <end position="444"/>
    </location>
</feature>
<feature type="compositionally biased region" description="Low complexity" evidence="1">
    <location>
        <begin position="197"/>
        <end position="211"/>
    </location>
</feature>
<feature type="region of interest" description="Disordered" evidence="1">
    <location>
        <begin position="26"/>
        <end position="146"/>
    </location>
</feature>
<feature type="region of interest" description="Disordered" evidence="1">
    <location>
        <begin position="160"/>
        <end position="261"/>
    </location>
</feature>
<reference evidence="4" key="1">
    <citation type="submission" date="2021-03" db="EMBL/GenBank/DDBJ databases">
        <authorList>
            <person name="Tagirdzhanova G."/>
        </authorList>
    </citation>
    <scope>NUCLEOTIDE SEQUENCE</scope>
</reference>
<dbReference type="Proteomes" id="UP000664169">
    <property type="component" value="Unassembled WGS sequence"/>
</dbReference>
<evidence type="ECO:0000256" key="1">
    <source>
        <dbReference type="SAM" id="MobiDB-lite"/>
    </source>
</evidence>
<feature type="transmembrane region" description="Helical" evidence="2">
    <location>
        <begin position="464"/>
        <end position="487"/>
    </location>
</feature>
<dbReference type="AlphaFoldDB" id="A0A8H3EVQ8"/>
<evidence type="ECO:0000313" key="5">
    <source>
        <dbReference type="Proteomes" id="UP000664169"/>
    </source>
</evidence>
<evidence type="ECO:0000256" key="2">
    <source>
        <dbReference type="SAM" id="Phobius"/>
    </source>
</evidence>
<sequence length="488" mass="54039">MTSRTVKTKRPIVHRPLISPSLTSLFSSFTQSSNGSSGSGSTVTQDSVTKRPRAQKKTSRRSHGHSRHLTRDGADQDIHAGTDRPNVFAFMEEEEEGEDGTQAPRSRKADGPKTMERRTRHGRQGIPPVAPESPVSTSSPFILEEIERFPPRASSIASLHSDSGISIRGPSPERSPIQGHKKSSSRSSTHKNHALTRTKSVSSTSSTSSRLSRMEQLETPESFYAKPQVSQSPLARSQTKNQQAQTKPRGRPPASPQKHGYDFLTSCISATDEEKIRPIYRRFETLNNRILMVMQDEIVTIEKDLAIVDRQIADLEGSTPPPASRRSELQTPTPMQWHRMQLVGMLIPKLSQYNRTLASYQSVVNMPTTSVDQIKQYKDLLEQYEPLVSSETAFLDETIDLVTVSTFSAIEHGQQKTRYELGATLFFLILAFKLIPSFIGRIILGGSVVGTLAWSGRLPMDEDAIAGVIGRRVGIYTTAIFILSLTVG</sequence>
<dbReference type="PANTHER" id="PTHR34502:SF6">
    <property type="entry name" value="DUF6594 DOMAIN-CONTAINING PROTEIN"/>
    <property type="match status" value="1"/>
</dbReference>
<accession>A0A8H3EVQ8</accession>
<feature type="compositionally biased region" description="Low complexity" evidence="1">
    <location>
        <begin position="26"/>
        <end position="47"/>
    </location>
</feature>
<feature type="domain" description="DUF6594" evidence="3">
    <location>
        <begin position="266"/>
        <end position="405"/>
    </location>
</feature>
<proteinExistence type="predicted"/>
<keyword evidence="2" id="KW-0472">Membrane</keyword>